<evidence type="ECO:0000256" key="1">
    <source>
        <dbReference type="SAM" id="MobiDB-lite"/>
    </source>
</evidence>
<dbReference type="EMBL" id="JACEFO010001754">
    <property type="protein sequence ID" value="KAF8709890.1"/>
    <property type="molecule type" value="Genomic_DNA"/>
</dbReference>
<dbReference type="AlphaFoldDB" id="A0A835EP04"/>
<comment type="caution">
    <text evidence="2">The sequence shown here is derived from an EMBL/GenBank/DDBJ whole genome shotgun (WGS) entry which is preliminary data.</text>
</comment>
<reference evidence="2" key="1">
    <citation type="submission" date="2020-07" db="EMBL/GenBank/DDBJ databases">
        <title>Genome sequence and genetic diversity analysis of an under-domesticated orphan crop, white fonio (Digitaria exilis).</title>
        <authorList>
            <person name="Bennetzen J.L."/>
            <person name="Chen S."/>
            <person name="Ma X."/>
            <person name="Wang X."/>
            <person name="Yssel A.E.J."/>
            <person name="Chaluvadi S.R."/>
            <person name="Johnson M."/>
            <person name="Gangashetty P."/>
            <person name="Hamidou F."/>
            <person name="Sanogo M.D."/>
            <person name="Zwaenepoel A."/>
            <person name="Wallace J."/>
            <person name="Van De Peer Y."/>
            <person name="Van Deynze A."/>
        </authorList>
    </citation>
    <scope>NUCLEOTIDE SEQUENCE</scope>
    <source>
        <tissue evidence="2">Leaves</tissue>
    </source>
</reference>
<name>A0A835EP04_9POAL</name>
<protein>
    <submittedName>
        <fullName evidence="2">Uncharacterized protein</fullName>
    </submittedName>
</protein>
<dbReference type="OrthoDB" id="683342at2759"/>
<keyword evidence="3" id="KW-1185">Reference proteome</keyword>
<sequence>MAGAVGDWLEAFGRICRPEPAQAAGTEAGLRRQGDDGVGVAEAGKKKKKLVGVVVQEKRSRSSGVLSDSDTVVSMLMDHFAPA</sequence>
<organism evidence="2 3">
    <name type="scientific">Digitaria exilis</name>
    <dbReference type="NCBI Taxonomy" id="1010633"/>
    <lineage>
        <taxon>Eukaryota</taxon>
        <taxon>Viridiplantae</taxon>
        <taxon>Streptophyta</taxon>
        <taxon>Embryophyta</taxon>
        <taxon>Tracheophyta</taxon>
        <taxon>Spermatophyta</taxon>
        <taxon>Magnoliopsida</taxon>
        <taxon>Liliopsida</taxon>
        <taxon>Poales</taxon>
        <taxon>Poaceae</taxon>
        <taxon>PACMAD clade</taxon>
        <taxon>Panicoideae</taxon>
        <taxon>Panicodae</taxon>
        <taxon>Paniceae</taxon>
        <taxon>Anthephorinae</taxon>
        <taxon>Digitaria</taxon>
    </lineage>
</organism>
<dbReference type="Proteomes" id="UP000636709">
    <property type="component" value="Unassembled WGS sequence"/>
</dbReference>
<evidence type="ECO:0000313" key="2">
    <source>
        <dbReference type="EMBL" id="KAF8709890.1"/>
    </source>
</evidence>
<feature type="region of interest" description="Disordered" evidence="1">
    <location>
        <begin position="22"/>
        <end position="41"/>
    </location>
</feature>
<proteinExistence type="predicted"/>
<gene>
    <name evidence="2" type="ORF">HU200_029604</name>
</gene>
<accession>A0A835EP04</accession>
<evidence type="ECO:0000313" key="3">
    <source>
        <dbReference type="Proteomes" id="UP000636709"/>
    </source>
</evidence>